<gene>
    <name evidence="2" type="ORF">CBYS24578_00006774</name>
</gene>
<evidence type="ECO:0000313" key="2">
    <source>
        <dbReference type="EMBL" id="CAG9985097.1"/>
    </source>
</evidence>
<dbReference type="AlphaFoldDB" id="A0A9N9Y412"/>
<reference evidence="3" key="1">
    <citation type="submission" date="2019-06" db="EMBL/GenBank/DDBJ databases">
        <authorList>
            <person name="Broberg M."/>
        </authorList>
    </citation>
    <scope>NUCLEOTIDE SEQUENCE [LARGE SCALE GENOMIC DNA]</scope>
</reference>
<sequence length="62" mass="6849">MNQECERPTFEGQLDDEGRPTHIPEIVGSVEPFKIAAVDLADFCRVACRPLFSATPNVMPSD</sequence>
<comment type="caution">
    <text evidence="2">The sequence shown here is derived from an EMBL/GenBank/DDBJ whole genome shotgun (WGS) entry which is preliminary data.</text>
</comment>
<name>A0A9N9Y412_9HYPO</name>
<reference evidence="2 3" key="2">
    <citation type="submission" date="2021-10" db="EMBL/GenBank/DDBJ databases">
        <authorList>
            <person name="Piombo E."/>
        </authorList>
    </citation>
    <scope>NUCLEOTIDE SEQUENCE [LARGE SCALE GENOMIC DNA]</scope>
</reference>
<protein>
    <submittedName>
        <fullName evidence="2">Uncharacterized protein</fullName>
    </submittedName>
</protein>
<keyword evidence="3" id="KW-1185">Reference proteome</keyword>
<dbReference type="Proteomes" id="UP000754883">
    <property type="component" value="Unassembled WGS sequence"/>
</dbReference>
<proteinExistence type="predicted"/>
<dbReference type="EMBL" id="CABFNO020001394">
    <property type="protein sequence ID" value="CAG9985097.1"/>
    <property type="molecule type" value="Genomic_DNA"/>
</dbReference>
<evidence type="ECO:0000313" key="3">
    <source>
        <dbReference type="Proteomes" id="UP000754883"/>
    </source>
</evidence>
<feature type="region of interest" description="Disordered" evidence="1">
    <location>
        <begin position="1"/>
        <end position="21"/>
    </location>
</feature>
<organism evidence="2 3">
    <name type="scientific">Clonostachys byssicola</name>
    <dbReference type="NCBI Taxonomy" id="160290"/>
    <lineage>
        <taxon>Eukaryota</taxon>
        <taxon>Fungi</taxon>
        <taxon>Dikarya</taxon>
        <taxon>Ascomycota</taxon>
        <taxon>Pezizomycotina</taxon>
        <taxon>Sordariomycetes</taxon>
        <taxon>Hypocreomycetidae</taxon>
        <taxon>Hypocreales</taxon>
        <taxon>Bionectriaceae</taxon>
        <taxon>Clonostachys</taxon>
    </lineage>
</organism>
<evidence type="ECO:0000256" key="1">
    <source>
        <dbReference type="SAM" id="MobiDB-lite"/>
    </source>
</evidence>
<accession>A0A9N9Y412</accession>